<protein>
    <submittedName>
        <fullName evidence="1">Uncharacterized protein</fullName>
    </submittedName>
</protein>
<reference evidence="1 2" key="1">
    <citation type="journal article" date="2020" name="Cell">
        <title>Large-Scale Comparative Analyses of Tick Genomes Elucidate Their Genetic Diversity and Vector Capacities.</title>
        <authorList>
            <consortium name="Tick Genome and Microbiome Consortium (TIGMIC)"/>
            <person name="Jia N."/>
            <person name="Wang J."/>
            <person name="Shi W."/>
            <person name="Du L."/>
            <person name="Sun Y."/>
            <person name="Zhan W."/>
            <person name="Jiang J.F."/>
            <person name="Wang Q."/>
            <person name="Zhang B."/>
            <person name="Ji P."/>
            <person name="Bell-Sakyi L."/>
            <person name="Cui X.M."/>
            <person name="Yuan T.T."/>
            <person name="Jiang B.G."/>
            <person name="Yang W.F."/>
            <person name="Lam T.T."/>
            <person name="Chang Q.C."/>
            <person name="Ding S.J."/>
            <person name="Wang X.J."/>
            <person name="Zhu J.G."/>
            <person name="Ruan X.D."/>
            <person name="Zhao L."/>
            <person name="Wei J.T."/>
            <person name="Ye R.Z."/>
            <person name="Que T.C."/>
            <person name="Du C.H."/>
            <person name="Zhou Y.H."/>
            <person name="Cheng J.X."/>
            <person name="Dai P.F."/>
            <person name="Guo W.B."/>
            <person name="Han X.H."/>
            <person name="Huang E.J."/>
            <person name="Li L.F."/>
            <person name="Wei W."/>
            <person name="Gao Y.C."/>
            <person name="Liu J.Z."/>
            <person name="Shao H.Z."/>
            <person name="Wang X."/>
            <person name="Wang C.C."/>
            <person name="Yang T.C."/>
            <person name="Huo Q.B."/>
            <person name="Li W."/>
            <person name="Chen H.Y."/>
            <person name="Chen S.E."/>
            <person name="Zhou L.G."/>
            <person name="Ni X.B."/>
            <person name="Tian J.H."/>
            <person name="Sheng Y."/>
            <person name="Liu T."/>
            <person name="Pan Y.S."/>
            <person name="Xia L.Y."/>
            <person name="Li J."/>
            <person name="Zhao F."/>
            <person name="Cao W.C."/>
        </authorList>
    </citation>
    <scope>NUCLEOTIDE SEQUENCE [LARGE SCALE GENOMIC DNA]</scope>
    <source>
        <strain evidence="1">Iper-2018</strain>
    </source>
</reference>
<evidence type="ECO:0000313" key="2">
    <source>
        <dbReference type="Proteomes" id="UP000805193"/>
    </source>
</evidence>
<name>A0AC60PD37_IXOPE</name>
<accession>A0AC60PD37</accession>
<dbReference type="EMBL" id="JABSTQ010010862">
    <property type="protein sequence ID" value="KAG0417288.1"/>
    <property type="molecule type" value="Genomic_DNA"/>
</dbReference>
<gene>
    <name evidence="1" type="ORF">HPB47_005733</name>
</gene>
<keyword evidence="2" id="KW-1185">Reference proteome</keyword>
<evidence type="ECO:0000313" key="1">
    <source>
        <dbReference type="EMBL" id="KAG0417288.1"/>
    </source>
</evidence>
<dbReference type="Proteomes" id="UP000805193">
    <property type="component" value="Unassembled WGS sequence"/>
</dbReference>
<comment type="caution">
    <text evidence="1">The sequence shown here is derived from an EMBL/GenBank/DDBJ whole genome shotgun (WGS) entry which is preliminary data.</text>
</comment>
<organism evidence="1 2">
    <name type="scientific">Ixodes persulcatus</name>
    <name type="common">Taiga tick</name>
    <dbReference type="NCBI Taxonomy" id="34615"/>
    <lineage>
        <taxon>Eukaryota</taxon>
        <taxon>Metazoa</taxon>
        <taxon>Ecdysozoa</taxon>
        <taxon>Arthropoda</taxon>
        <taxon>Chelicerata</taxon>
        <taxon>Arachnida</taxon>
        <taxon>Acari</taxon>
        <taxon>Parasitiformes</taxon>
        <taxon>Ixodida</taxon>
        <taxon>Ixodoidea</taxon>
        <taxon>Ixodidae</taxon>
        <taxon>Ixodinae</taxon>
        <taxon>Ixodes</taxon>
    </lineage>
</organism>
<proteinExistence type="predicted"/>
<sequence>MKQSAVATATPSGDKVVFIFTCTSNDVLGSSAVDVAVVVLFRYDLFTEGNVRRRNLVRIFEVLTVRHIVPV</sequence>